<dbReference type="Pfam" id="PF00255">
    <property type="entry name" value="GSHPx"/>
    <property type="match status" value="1"/>
</dbReference>
<organism evidence="6 7">
    <name type="scientific">Owenweeksia hongkongensis (strain DSM 17368 / CIP 108786 / JCM 12287 / NRRL B-23963 / UST20020801)</name>
    <dbReference type="NCBI Taxonomy" id="926562"/>
    <lineage>
        <taxon>Bacteria</taxon>
        <taxon>Pseudomonadati</taxon>
        <taxon>Bacteroidota</taxon>
        <taxon>Flavobacteriia</taxon>
        <taxon>Flavobacteriales</taxon>
        <taxon>Owenweeksiaceae</taxon>
        <taxon>Owenweeksia</taxon>
    </lineage>
</organism>
<dbReference type="InterPro" id="IPR036249">
    <property type="entry name" value="Thioredoxin-like_sf"/>
</dbReference>
<keyword evidence="7" id="KW-1185">Reference proteome</keyword>
<dbReference type="PANTHER" id="PTHR11592:SF78">
    <property type="entry name" value="GLUTATHIONE PEROXIDASE"/>
    <property type="match status" value="1"/>
</dbReference>
<dbReference type="GO" id="GO:0034599">
    <property type="term" value="P:cellular response to oxidative stress"/>
    <property type="evidence" value="ECO:0007669"/>
    <property type="project" value="TreeGrafter"/>
</dbReference>
<reference evidence="6 7" key="1">
    <citation type="journal article" date="2012" name="Stand. Genomic Sci.">
        <title>Genome sequence of the orange-pigmented seawater bacterium Owenweeksia hongkongensis type strain (UST20020801(T)).</title>
        <authorList>
            <person name="Riedel T."/>
            <person name="Held B."/>
            <person name="Nolan M."/>
            <person name="Lucas S."/>
            <person name="Lapidus A."/>
            <person name="Tice H."/>
            <person name="Del Rio T.G."/>
            <person name="Cheng J.F."/>
            <person name="Han C."/>
            <person name="Tapia R."/>
            <person name="Goodwin L.A."/>
            <person name="Pitluck S."/>
            <person name="Liolios K."/>
            <person name="Mavromatis K."/>
            <person name="Pagani I."/>
            <person name="Ivanova N."/>
            <person name="Mikhailova N."/>
            <person name="Pati A."/>
            <person name="Chen A."/>
            <person name="Palaniappan K."/>
            <person name="Rohde M."/>
            <person name="Tindall B.J."/>
            <person name="Detter J.C."/>
            <person name="Goker M."/>
            <person name="Woyke T."/>
            <person name="Bristow J."/>
            <person name="Eisen J.A."/>
            <person name="Markowitz V."/>
            <person name="Hugenholtz P."/>
            <person name="Klenk H.P."/>
            <person name="Kyrpides N.C."/>
        </authorList>
    </citation>
    <scope>NUCLEOTIDE SEQUENCE</scope>
    <source>
        <strain evidence="7">DSM 17368 / JCM 12287 / NRRL B-23963</strain>
    </source>
</reference>
<dbReference type="PROSITE" id="PS51257">
    <property type="entry name" value="PROKAR_LIPOPROTEIN"/>
    <property type="match status" value="1"/>
</dbReference>
<evidence type="ECO:0000256" key="1">
    <source>
        <dbReference type="ARBA" id="ARBA00006926"/>
    </source>
</evidence>
<name>G8R7A8_OWEHD</name>
<dbReference type="PRINTS" id="PR01011">
    <property type="entry name" value="GLUTPROXDASE"/>
</dbReference>
<dbReference type="eggNOG" id="COG0386">
    <property type="taxonomic scope" value="Bacteria"/>
</dbReference>
<dbReference type="CDD" id="cd00340">
    <property type="entry name" value="GSH_Peroxidase"/>
    <property type="match status" value="1"/>
</dbReference>
<protein>
    <recommendedName>
        <fullName evidence="5">Glutathione peroxidase</fullName>
    </recommendedName>
</protein>
<feature type="active site" evidence="4">
    <location>
        <position position="78"/>
    </location>
</feature>
<accession>G8R7A8</accession>
<dbReference type="EMBL" id="CP003156">
    <property type="protein sequence ID" value="AEV31219.1"/>
    <property type="molecule type" value="Genomic_DNA"/>
</dbReference>
<dbReference type="AlphaFoldDB" id="G8R7A8"/>
<dbReference type="InterPro" id="IPR000889">
    <property type="entry name" value="Glutathione_peroxidase"/>
</dbReference>
<dbReference type="PANTHER" id="PTHR11592">
    <property type="entry name" value="GLUTATHIONE PEROXIDASE"/>
    <property type="match status" value="1"/>
</dbReference>
<sequence>MRNIVLAFAGFGILTACNRTEPTASASQETVELAINTENTMEEMSFYDFKTKTLTGEEFDFSNLQGKRVLIVNTASECGFTPQYEQLQELYKEFGGEKFTIIGFPSNDFGKQEPGSNEEIATFCEKNYGVTFPMMDKTPVKGDDQHEVYSWLTHKDQNGVDDAKVSWNFNKFLVDENGKWVAHYGSKTSPLDEEIMNFAEGK</sequence>
<evidence type="ECO:0000313" key="7">
    <source>
        <dbReference type="Proteomes" id="UP000005631"/>
    </source>
</evidence>
<dbReference type="GO" id="GO:0004601">
    <property type="term" value="F:peroxidase activity"/>
    <property type="evidence" value="ECO:0007669"/>
    <property type="project" value="UniProtKB-KW"/>
</dbReference>
<dbReference type="PIRSF" id="PIRSF000303">
    <property type="entry name" value="Glutathion_perox"/>
    <property type="match status" value="1"/>
</dbReference>
<keyword evidence="3 5" id="KW-0560">Oxidoreductase</keyword>
<dbReference type="STRING" id="926562.Oweho_0197"/>
<comment type="similarity">
    <text evidence="1 5">Belongs to the glutathione peroxidase family.</text>
</comment>
<dbReference type="InterPro" id="IPR029759">
    <property type="entry name" value="GPX_AS"/>
</dbReference>
<proteinExistence type="inferred from homology"/>
<evidence type="ECO:0000256" key="4">
    <source>
        <dbReference type="PIRSR" id="PIRSR000303-1"/>
    </source>
</evidence>
<evidence type="ECO:0000256" key="2">
    <source>
        <dbReference type="ARBA" id="ARBA00022559"/>
    </source>
</evidence>
<evidence type="ECO:0000313" key="6">
    <source>
        <dbReference type="EMBL" id="AEV31219.1"/>
    </source>
</evidence>
<evidence type="ECO:0000256" key="5">
    <source>
        <dbReference type="RuleBase" id="RU000499"/>
    </source>
</evidence>
<gene>
    <name evidence="6" type="ordered locus">Oweho_0197</name>
</gene>
<dbReference type="OrthoDB" id="9789406at2"/>
<evidence type="ECO:0000256" key="3">
    <source>
        <dbReference type="ARBA" id="ARBA00023002"/>
    </source>
</evidence>
<dbReference type="RefSeq" id="WP_014200580.1">
    <property type="nucleotide sequence ID" value="NC_016599.1"/>
</dbReference>
<dbReference type="HOGENOM" id="CLU_029507_1_1_10"/>
<dbReference type="PATRIC" id="fig|926562.3.peg.202"/>
<dbReference type="KEGG" id="oho:Oweho_0197"/>
<dbReference type="Proteomes" id="UP000005631">
    <property type="component" value="Chromosome"/>
</dbReference>
<dbReference type="PROSITE" id="PS51355">
    <property type="entry name" value="GLUTATHIONE_PEROXID_3"/>
    <property type="match status" value="1"/>
</dbReference>
<dbReference type="Gene3D" id="3.40.30.10">
    <property type="entry name" value="Glutaredoxin"/>
    <property type="match status" value="1"/>
</dbReference>
<dbReference type="PROSITE" id="PS00460">
    <property type="entry name" value="GLUTATHIONE_PEROXID_1"/>
    <property type="match status" value="1"/>
</dbReference>
<dbReference type="FunFam" id="3.40.30.10:FF:000010">
    <property type="entry name" value="Glutathione peroxidase"/>
    <property type="match status" value="1"/>
</dbReference>
<dbReference type="SUPFAM" id="SSF52833">
    <property type="entry name" value="Thioredoxin-like"/>
    <property type="match status" value="1"/>
</dbReference>
<keyword evidence="2 5" id="KW-0575">Peroxidase</keyword>